<keyword evidence="4" id="KW-0472">Membrane</keyword>
<dbReference type="SUPFAM" id="SSF56935">
    <property type="entry name" value="Porins"/>
    <property type="match status" value="1"/>
</dbReference>
<evidence type="ECO:0000256" key="6">
    <source>
        <dbReference type="SAM" id="SignalP"/>
    </source>
</evidence>
<gene>
    <name evidence="7" type="ORF">OB2597_00710</name>
</gene>
<evidence type="ECO:0008006" key="9">
    <source>
        <dbReference type="Google" id="ProtNLM"/>
    </source>
</evidence>
<organism evidence="7 8">
    <name type="scientific">Pseudooceanicola batsensis (strain ATCC BAA-863 / DSM 15984 / KCTC 12145 / HTCC2597)</name>
    <name type="common">Oceanicola batsensis</name>
    <dbReference type="NCBI Taxonomy" id="252305"/>
    <lineage>
        <taxon>Bacteria</taxon>
        <taxon>Pseudomonadati</taxon>
        <taxon>Pseudomonadota</taxon>
        <taxon>Alphaproteobacteria</taxon>
        <taxon>Rhodobacterales</taxon>
        <taxon>Paracoccaceae</taxon>
        <taxon>Pseudooceanicola</taxon>
    </lineage>
</organism>
<dbReference type="eggNOG" id="COG3713">
    <property type="taxonomic scope" value="Bacteria"/>
</dbReference>
<reference evidence="7 8" key="1">
    <citation type="journal article" date="2010" name="J. Bacteriol.">
        <title>Genome sequences of Oceanicola granulosus HTCC2516(T) and Oceanicola batsensis HTCC2597(TDelta).</title>
        <authorList>
            <person name="Thrash J.C."/>
            <person name="Cho J.C."/>
            <person name="Vergin K.L."/>
            <person name="Giovannoni S.J."/>
        </authorList>
    </citation>
    <scope>NUCLEOTIDE SEQUENCE [LARGE SCALE GENOMIC DNA]</scope>
    <source>
        <strain evidence="8">ATCC BAA-863 / DSM 15984 / KCTC 12145 / HTCC2597</strain>
    </source>
</reference>
<sequence length="260" mass="27917">MLRICLASLLALPVAAAAQEAPRPVTGAQPDLVFTLRGGAAVSPSYFGSSGYELGPDASFSVQYLRLGGFEFGSPDPDARRLGFGLRGSFRYISARNPLNYPELAGLEPVDRSVEVGLGVGYRTEFLEAFLDARYGVIGHESWVAEAGVDAVFQPEPRLRLRAGPRIFLGDDDYARTYFGVTPAESAASGLAAYDPSGGALSAGIEIGATYRLDDNWAIDGAVTWSRFIGDAEASPIVAQGSRDQWKIRLGVTRRFSIDW</sequence>
<evidence type="ECO:0000256" key="2">
    <source>
        <dbReference type="ARBA" id="ARBA00005722"/>
    </source>
</evidence>
<name>A3U1V9_PSEBH</name>
<dbReference type="InterPro" id="IPR010583">
    <property type="entry name" value="MipA"/>
</dbReference>
<comment type="similarity">
    <text evidence="2">Belongs to the MipA/OmpV family.</text>
</comment>
<evidence type="ECO:0000313" key="8">
    <source>
        <dbReference type="Proteomes" id="UP000004318"/>
    </source>
</evidence>
<protein>
    <recommendedName>
        <fullName evidence="9">MltA-interacting MipA</fullName>
    </recommendedName>
</protein>
<dbReference type="PANTHER" id="PTHR38776">
    <property type="entry name" value="MLTA-INTERACTING PROTEIN-RELATED"/>
    <property type="match status" value="1"/>
</dbReference>
<keyword evidence="8" id="KW-1185">Reference proteome</keyword>
<evidence type="ECO:0000313" key="7">
    <source>
        <dbReference type="EMBL" id="EAQ01893.1"/>
    </source>
</evidence>
<dbReference type="AlphaFoldDB" id="A3U1V9"/>
<evidence type="ECO:0000256" key="5">
    <source>
        <dbReference type="ARBA" id="ARBA00023237"/>
    </source>
</evidence>
<feature type="chain" id="PRO_5002659675" description="MltA-interacting MipA" evidence="6">
    <location>
        <begin position="18"/>
        <end position="260"/>
    </location>
</feature>
<evidence type="ECO:0000256" key="4">
    <source>
        <dbReference type="ARBA" id="ARBA00023136"/>
    </source>
</evidence>
<dbReference type="Proteomes" id="UP000004318">
    <property type="component" value="Unassembled WGS sequence"/>
</dbReference>
<keyword evidence="3 6" id="KW-0732">Signal</keyword>
<comment type="subcellular location">
    <subcellularLocation>
        <location evidence="1">Cell outer membrane</location>
    </subcellularLocation>
</comment>
<dbReference type="GO" id="GO:0009279">
    <property type="term" value="C:cell outer membrane"/>
    <property type="evidence" value="ECO:0007669"/>
    <property type="project" value="UniProtKB-SubCell"/>
</dbReference>
<accession>A3U1V9</accession>
<feature type="signal peptide" evidence="6">
    <location>
        <begin position="1"/>
        <end position="17"/>
    </location>
</feature>
<evidence type="ECO:0000256" key="3">
    <source>
        <dbReference type="ARBA" id="ARBA00022729"/>
    </source>
</evidence>
<dbReference type="HOGENOM" id="CLU_062990_2_1_5"/>
<dbReference type="EMBL" id="AAMO01000010">
    <property type="protein sequence ID" value="EAQ01893.1"/>
    <property type="molecule type" value="Genomic_DNA"/>
</dbReference>
<proteinExistence type="inferred from homology"/>
<dbReference type="Pfam" id="PF06629">
    <property type="entry name" value="MipA"/>
    <property type="match status" value="1"/>
</dbReference>
<keyword evidence="5" id="KW-0998">Cell outer membrane</keyword>
<comment type="caution">
    <text evidence="7">The sequence shown here is derived from an EMBL/GenBank/DDBJ whole genome shotgun (WGS) entry which is preliminary data.</text>
</comment>
<evidence type="ECO:0000256" key="1">
    <source>
        <dbReference type="ARBA" id="ARBA00004442"/>
    </source>
</evidence>
<dbReference type="RefSeq" id="WP_009804396.1">
    <property type="nucleotide sequence ID" value="NZ_CH724131.1"/>
</dbReference>
<dbReference type="PANTHER" id="PTHR38776:SF1">
    <property type="entry name" value="MLTA-INTERACTING PROTEIN-RELATED"/>
    <property type="match status" value="1"/>
</dbReference>
<dbReference type="STRING" id="252305.OB2597_00710"/>
<dbReference type="OrthoDB" id="5462484at2"/>